<dbReference type="OrthoDB" id="539709at2759"/>
<dbReference type="InParanoid" id="A0A2P5F0K7"/>
<dbReference type="AlphaFoldDB" id="A0A2P5F0K7"/>
<name>A0A2P5F0K7_TREOI</name>
<reference evidence="2" key="1">
    <citation type="submission" date="2016-06" db="EMBL/GenBank/DDBJ databases">
        <title>Parallel loss of symbiosis genes in relatives of nitrogen-fixing non-legume Parasponia.</title>
        <authorList>
            <person name="Van Velzen R."/>
            <person name="Holmer R."/>
            <person name="Bu F."/>
            <person name="Rutten L."/>
            <person name="Van Zeijl A."/>
            <person name="Liu W."/>
            <person name="Santuari L."/>
            <person name="Cao Q."/>
            <person name="Sharma T."/>
            <person name="Shen D."/>
            <person name="Roswanjaya Y."/>
            <person name="Wardhani T."/>
            <person name="Kalhor M.S."/>
            <person name="Jansen J."/>
            <person name="Van den Hoogen J."/>
            <person name="Gungor B."/>
            <person name="Hartog M."/>
            <person name="Hontelez J."/>
            <person name="Verver J."/>
            <person name="Yang W.-C."/>
            <person name="Schijlen E."/>
            <person name="Repin R."/>
            <person name="Schilthuizen M."/>
            <person name="Schranz E."/>
            <person name="Heidstra R."/>
            <person name="Miyata K."/>
            <person name="Fedorova E."/>
            <person name="Kohlen W."/>
            <person name="Bisseling T."/>
            <person name="Smit S."/>
            <person name="Geurts R."/>
        </authorList>
    </citation>
    <scope>NUCLEOTIDE SEQUENCE [LARGE SCALE GENOMIC DNA]</scope>
    <source>
        <strain evidence="2">cv. RG33-2</strain>
    </source>
</reference>
<protein>
    <submittedName>
        <fullName evidence="1">Uncharacterized protein</fullName>
    </submittedName>
</protein>
<accession>A0A2P5F0K7</accession>
<organism evidence="1 2">
    <name type="scientific">Trema orientale</name>
    <name type="common">Charcoal tree</name>
    <name type="synonym">Celtis orientalis</name>
    <dbReference type="NCBI Taxonomy" id="63057"/>
    <lineage>
        <taxon>Eukaryota</taxon>
        <taxon>Viridiplantae</taxon>
        <taxon>Streptophyta</taxon>
        <taxon>Embryophyta</taxon>
        <taxon>Tracheophyta</taxon>
        <taxon>Spermatophyta</taxon>
        <taxon>Magnoliopsida</taxon>
        <taxon>eudicotyledons</taxon>
        <taxon>Gunneridae</taxon>
        <taxon>Pentapetalae</taxon>
        <taxon>rosids</taxon>
        <taxon>fabids</taxon>
        <taxon>Rosales</taxon>
        <taxon>Cannabaceae</taxon>
        <taxon>Trema</taxon>
    </lineage>
</organism>
<dbReference type="EMBL" id="JXTC01000075">
    <property type="protein sequence ID" value="PON91309.1"/>
    <property type="molecule type" value="Genomic_DNA"/>
</dbReference>
<dbReference type="PANTHER" id="PTHR34116:SF9">
    <property type="entry name" value="OS08G0346600 PROTEIN"/>
    <property type="match status" value="1"/>
</dbReference>
<evidence type="ECO:0000313" key="1">
    <source>
        <dbReference type="EMBL" id="PON91309.1"/>
    </source>
</evidence>
<dbReference type="PANTHER" id="PTHR34116">
    <property type="entry name" value="PLASMINOGEN ACTIVATOR INHIBITOR"/>
    <property type="match status" value="1"/>
</dbReference>
<evidence type="ECO:0000313" key="2">
    <source>
        <dbReference type="Proteomes" id="UP000237000"/>
    </source>
</evidence>
<proteinExistence type="predicted"/>
<dbReference type="Proteomes" id="UP000237000">
    <property type="component" value="Unassembled WGS sequence"/>
</dbReference>
<sequence length="264" mass="29265">MHHPLSLVSRFLGQEEAEERRSLCIHCPASPATGGAPLRHQQAAPPVPDDCRASRCRKTPLMAVSEFSSPATILAVFRSCSWACLIRIVERNLEEFNEEVRSLIRSSVENPTDGAESVSPRGVFLLITSLFGRRRQCDCPSKFGRRHTGVPSGYRLGFRQAPAFLVTLLFLVDVSVKKETPDGRWAVASVLATCLPLLCLQTLVLFSSKTLQATLRLPDYFLRSSVARESGPGETTMLCAYPLLSTLLKYLPLTGRTKLEYKNK</sequence>
<gene>
    <name evidence="1" type="ORF">TorRG33x02_128720</name>
</gene>
<keyword evidence="2" id="KW-1185">Reference proteome</keyword>
<comment type="caution">
    <text evidence="1">The sequence shown here is derived from an EMBL/GenBank/DDBJ whole genome shotgun (WGS) entry which is preliminary data.</text>
</comment>